<dbReference type="Proteomes" id="UP000567293">
    <property type="component" value="Unassembled WGS sequence"/>
</dbReference>
<sequence length="61" mass="7089">MTNIHSCEDCGNEDCGLVWSGYVTPLPDVAPTHQEWQELWLCENCQIEREVIKRRQAVLPF</sequence>
<reference evidence="1" key="1">
    <citation type="submission" date="2020-06" db="EMBL/GenBank/DDBJ databases">
        <title>Legume-microbial interactions unlock mineral nutrients during tropical forest succession.</title>
        <authorList>
            <person name="Epihov D.Z."/>
        </authorList>
    </citation>
    <scope>NUCLEOTIDE SEQUENCE [LARGE SCALE GENOMIC DNA]</scope>
    <source>
        <strain evidence="1">Pan2503</strain>
    </source>
</reference>
<keyword evidence="2" id="KW-1185">Reference proteome</keyword>
<gene>
    <name evidence="1" type="ORF">HRJ53_00800</name>
</gene>
<protein>
    <submittedName>
        <fullName evidence="1">Uncharacterized protein</fullName>
    </submittedName>
</protein>
<proteinExistence type="predicted"/>
<evidence type="ECO:0000313" key="1">
    <source>
        <dbReference type="EMBL" id="MBA0083513.1"/>
    </source>
</evidence>
<organism evidence="1 2">
    <name type="scientific">Candidatus Acidiferrum panamense</name>
    <dbReference type="NCBI Taxonomy" id="2741543"/>
    <lineage>
        <taxon>Bacteria</taxon>
        <taxon>Pseudomonadati</taxon>
        <taxon>Acidobacteriota</taxon>
        <taxon>Terriglobia</taxon>
        <taxon>Candidatus Acidiferrales</taxon>
        <taxon>Candidatus Acidiferrum</taxon>
    </lineage>
</organism>
<evidence type="ECO:0000313" key="2">
    <source>
        <dbReference type="Proteomes" id="UP000567293"/>
    </source>
</evidence>
<dbReference type="EMBL" id="JACDQQ010000080">
    <property type="protein sequence ID" value="MBA0083513.1"/>
    <property type="molecule type" value="Genomic_DNA"/>
</dbReference>
<comment type="caution">
    <text evidence="1">The sequence shown here is derived from an EMBL/GenBank/DDBJ whole genome shotgun (WGS) entry which is preliminary data.</text>
</comment>
<accession>A0A7V8NLD4</accession>
<dbReference type="AlphaFoldDB" id="A0A7V8NLD4"/>
<name>A0A7V8NLD4_9BACT</name>